<dbReference type="GO" id="GO:0007266">
    <property type="term" value="P:Rho protein signal transduction"/>
    <property type="evidence" value="ECO:0007669"/>
    <property type="project" value="TreeGrafter"/>
</dbReference>
<dbReference type="AlphaFoldDB" id="A0A8D0DYP4"/>
<dbReference type="InterPro" id="IPR036028">
    <property type="entry name" value="SH3-like_dom_sf"/>
</dbReference>
<dbReference type="GO" id="GO:0003779">
    <property type="term" value="F:actin binding"/>
    <property type="evidence" value="ECO:0007669"/>
    <property type="project" value="TreeGrafter"/>
</dbReference>
<evidence type="ECO:0000313" key="5">
    <source>
        <dbReference type="Proteomes" id="UP000694421"/>
    </source>
</evidence>
<reference evidence="4" key="2">
    <citation type="submission" date="2025-09" db="UniProtKB">
        <authorList>
            <consortium name="Ensembl"/>
        </authorList>
    </citation>
    <scope>IDENTIFICATION</scope>
</reference>
<proteinExistence type="predicted"/>
<keyword evidence="5" id="KW-1185">Reference proteome</keyword>
<dbReference type="SMART" id="SM00326">
    <property type="entry name" value="SH3"/>
    <property type="match status" value="1"/>
</dbReference>
<sequence>SNPPQLMKAVYDFHARNFKELNVMKGDLLEVLDQQKKWWLARNTAGEKGYIPNNILENLKQLRTPTKLSRASRLLRSSDY</sequence>
<dbReference type="SUPFAM" id="SSF50044">
    <property type="entry name" value="SH3-domain"/>
    <property type="match status" value="1"/>
</dbReference>
<name>A0A8D0DYP4_SALMN</name>
<evidence type="ECO:0000256" key="1">
    <source>
        <dbReference type="ARBA" id="ARBA00022443"/>
    </source>
</evidence>
<accession>A0A8D0DYP4</accession>
<dbReference type="FunFam" id="2.30.30.40:FF:000195">
    <property type="entry name" value="epidermal growth factor receptor kinase substrate 8-like protein 3"/>
    <property type="match status" value="1"/>
</dbReference>
<dbReference type="Proteomes" id="UP000694421">
    <property type="component" value="Unplaced"/>
</dbReference>
<dbReference type="Pfam" id="PF00018">
    <property type="entry name" value="SH3_1"/>
    <property type="match status" value="1"/>
</dbReference>
<evidence type="ECO:0000313" key="4">
    <source>
        <dbReference type="Ensembl" id="ENSSMRP00000023783.1"/>
    </source>
</evidence>
<dbReference type="PROSITE" id="PS50002">
    <property type="entry name" value="SH3"/>
    <property type="match status" value="1"/>
</dbReference>
<dbReference type="InterPro" id="IPR001452">
    <property type="entry name" value="SH3_domain"/>
</dbReference>
<organism evidence="4 5">
    <name type="scientific">Salvator merianae</name>
    <name type="common">Argentine black and white tegu</name>
    <name type="synonym">Tupinambis merianae</name>
    <dbReference type="NCBI Taxonomy" id="96440"/>
    <lineage>
        <taxon>Eukaryota</taxon>
        <taxon>Metazoa</taxon>
        <taxon>Chordata</taxon>
        <taxon>Craniata</taxon>
        <taxon>Vertebrata</taxon>
        <taxon>Euteleostomi</taxon>
        <taxon>Lepidosauria</taxon>
        <taxon>Squamata</taxon>
        <taxon>Bifurcata</taxon>
        <taxon>Unidentata</taxon>
        <taxon>Episquamata</taxon>
        <taxon>Laterata</taxon>
        <taxon>Teiioidea</taxon>
        <taxon>Teiidae</taxon>
        <taxon>Salvator</taxon>
    </lineage>
</organism>
<dbReference type="PANTHER" id="PTHR12287:SF22">
    <property type="entry name" value="EPIDERMAL GROWTH FACTOR RECEPTOR KINASE SUBSTRATE 8-LIKE PROTEIN 3"/>
    <property type="match status" value="1"/>
</dbReference>
<dbReference type="Gene3D" id="2.30.30.40">
    <property type="entry name" value="SH3 Domains"/>
    <property type="match status" value="1"/>
</dbReference>
<feature type="domain" description="SH3" evidence="3">
    <location>
        <begin position="2"/>
        <end position="61"/>
    </location>
</feature>
<keyword evidence="1 2" id="KW-0728">SH3 domain</keyword>
<evidence type="ECO:0000256" key="2">
    <source>
        <dbReference type="PROSITE-ProRule" id="PRU00192"/>
    </source>
</evidence>
<dbReference type="InterPro" id="IPR039801">
    <property type="entry name" value="EPS8-like"/>
</dbReference>
<dbReference type="GO" id="GO:1900029">
    <property type="term" value="P:positive regulation of ruffle assembly"/>
    <property type="evidence" value="ECO:0007669"/>
    <property type="project" value="TreeGrafter"/>
</dbReference>
<protein>
    <recommendedName>
        <fullName evidence="3">SH3 domain-containing protein</fullName>
    </recommendedName>
</protein>
<dbReference type="GO" id="GO:0035023">
    <property type="term" value="P:regulation of Rho protein signal transduction"/>
    <property type="evidence" value="ECO:0007669"/>
    <property type="project" value="TreeGrafter"/>
</dbReference>
<dbReference type="GeneTree" id="ENSGT00940000158169"/>
<dbReference type="GO" id="GO:0032587">
    <property type="term" value="C:ruffle membrane"/>
    <property type="evidence" value="ECO:0007669"/>
    <property type="project" value="TreeGrafter"/>
</dbReference>
<dbReference type="GO" id="GO:0031982">
    <property type="term" value="C:vesicle"/>
    <property type="evidence" value="ECO:0007669"/>
    <property type="project" value="TreeGrafter"/>
</dbReference>
<evidence type="ECO:0000259" key="3">
    <source>
        <dbReference type="PROSITE" id="PS50002"/>
    </source>
</evidence>
<dbReference type="PRINTS" id="PR00452">
    <property type="entry name" value="SH3DOMAIN"/>
</dbReference>
<dbReference type="PANTHER" id="PTHR12287">
    <property type="entry name" value="EPIDERMAL GROWTH FACTOR RECEPTOR KINASE SUBSTRATE EPS8-RELATED PROTEIN"/>
    <property type="match status" value="1"/>
</dbReference>
<dbReference type="Ensembl" id="ENSSMRT00000027863.1">
    <property type="protein sequence ID" value="ENSSMRP00000023783.1"/>
    <property type="gene ID" value="ENSSMRG00000018454.1"/>
</dbReference>
<reference evidence="4" key="1">
    <citation type="submission" date="2025-08" db="UniProtKB">
        <authorList>
            <consortium name="Ensembl"/>
        </authorList>
    </citation>
    <scope>IDENTIFICATION</scope>
</reference>